<dbReference type="InterPro" id="IPR016181">
    <property type="entry name" value="Acyl_CoA_acyltransferase"/>
</dbReference>
<keyword evidence="2 6" id="KW-0808">Transferase</keyword>
<organism evidence="7 8">
    <name type="scientific">Sphingosinicella soli</name>
    <dbReference type="NCBI Taxonomy" id="333708"/>
    <lineage>
        <taxon>Bacteria</taxon>
        <taxon>Pseudomonadati</taxon>
        <taxon>Pseudomonadota</taxon>
        <taxon>Alphaproteobacteria</taxon>
        <taxon>Sphingomonadales</taxon>
        <taxon>Sphingosinicellaceae</taxon>
        <taxon>Sphingosinicella</taxon>
    </lineage>
</organism>
<dbReference type="EC" id="2.3.1.184" evidence="6"/>
<dbReference type="RefSeq" id="WP_184072030.1">
    <property type="nucleotide sequence ID" value="NZ_JACHNZ010000078.1"/>
</dbReference>
<gene>
    <name evidence="7" type="ORF">GGQ98_003625</name>
</gene>
<comment type="caution">
    <text evidence="7">The sequence shown here is derived from an EMBL/GenBank/DDBJ whole genome shotgun (WGS) entry which is preliminary data.</text>
</comment>
<dbReference type="Pfam" id="PF00765">
    <property type="entry name" value="Autoind_synth"/>
    <property type="match status" value="1"/>
</dbReference>
<dbReference type="Proteomes" id="UP000566324">
    <property type="component" value="Unassembled WGS sequence"/>
</dbReference>
<keyword evidence="1 5" id="KW-0673">Quorum sensing</keyword>
<keyword evidence="7" id="KW-0012">Acyltransferase</keyword>
<keyword evidence="3 6" id="KW-0949">S-adenosyl-L-methionine</keyword>
<dbReference type="SUPFAM" id="SSF55729">
    <property type="entry name" value="Acyl-CoA N-acyltransferases (Nat)"/>
    <property type="match status" value="1"/>
</dbReference>
<keyword evidence="4 5" id="KW-0071">Autoinducer synthesis</keyword>
<dbReference type="Gene3D" id="3.40.630.30">
    <property type="match status" value="1"/>
</dbReference>
<dbReference type="AlphaFoldDB" id="A0A7W7F8T1"/>
<evidence type="ECO:0000256" key="2">
    <source>
        <dbReference type="ARBA" id="ARBA00022679"/>
    </source>
</evidence>
<evidence type="ECO:0000313" key="7">
    <source>
        <dbReference type="EMBL" id="MBB4633967.1"/>
    </source>
</evidence>
<comment type="similarity">
    <text evidence="5 6">Belongs to the autoinducer synthase family.</text>
</comment>
<dbReference type="PANTHER" id="PTHR39322">
    <property type="entry name" value="ACYL-HOMOSERINE-LACTONE SYNTHASE"/>
    <property type="match status" value="1"/>
</dbReference>
<accession>A0A7W7F8T1</accession>
<protein>
    <recommendedName>
        <fullName evidence="6">Acyl-homoserine-lactone synthase</fullName>
        <ecNumber evidence="6">2.3.1.184</ecNumber>
    </recommendedName>
    <alternativeName>
        <fullName evidence="6">Autoinducer synthesis protein</fullName>
    </alternativeName>
</protein>
<dbReference type="GO" id="GO:0061579">
    <property type="term" value="F:N-acyl homoserine lactone synthase activity"/>
    <property type="evidence" value="ECO:0007669"/>
    <property type="project" value="UniProtKB-UniRule"/>
</dbReference>
<evidence type="ECO:0000256" key="6">
    <source>
        <dbReference type="RuleBase" id="RU361135"/>
    </source>
</evidence>
<dbReference type="PANTHER" id="PTHR39322:SF1">
    <property type="entry name" value="ISOVALERYL-HOMOSERINE LACTONE SYNTHASE"/>
    <property type="match status" value="1"/>
</dbReference>
<keyword evidence="8" id="KW-1185">Reference proteome</keyword>
<dbReference type="PROSITE" id="PS51187">
    <property type="entry name" value="AUTOINDUCER_SYNTH_2"/>
    <property type="match status" value="1"/>
</dbReference>
<proteinExistence type="inferred from homology"/>
<evidence type="ECO:0000256" key="4">
    <source>
        <dbReference type="ARBA" id="ARBA00022929"/>
    </source>
</evidence>
<reference evidence="7 8" key="1">
    <citation type="submission" date="2020-08" db="EMBL/GenBank/DDBJ databases">
        <title>Genomic Encyclopedia of Type Strains, Phase IV (KMG-IV): sequencing the most valuable type-strain genomes for metagenomic binning, comparative biology and taxonomic classification.</title>
        <authorList>
            <person name="Goeker M."/>
        </authorList>
    </citation>
    <scope>NUCLEOTIDE SEQUENCE [LARGE SCALE GENOMIC DNA]</scope>
    <source>
        <strain evidence="7 8">DSM 17328</strain>
    </source>
</reference>
<evidence type="ECO:0000256" key="1">
    <source>
        <dbReference type="ARBA" id="ARBA00022654"/>
    </source>
</evidence>
<evidence type="ECO:0000256" key="3">
    <source>
        <dbReference type="ARBA" id="ARBA00022691"/>
    </source>
</evidence>
<dbReference type="EMBL" id="JACHNZ010000078">
    <property type="protein sequence ID" value="MBB4633967.1"/>
    <property type="molecule type" value="Genomic_DNA"/>
</dbReference>
<comment type="catalytic activity">
    <reaction evidence="6">
        <text>a fatty acyl-[ACP] + S-adenosyl-L-methionine = an N-acyl-L-homoserine lactone + S-methyl-5'-thioadenosine + holo-[ACP] + H(+)</text>
        <dbReference type="Rhea" id="RHEA:10096"/>
        <dbReference type="Rhea" id="RHEA-COMP:9685"/>
        <dbReference type="Rhea" id="RHEA-COMP:14125"/>
        <dbReference type="ChEBI" id="CHEBI:15378"/>
        <dbReference type="ChEBI" id="CHEBI:17509"/>
        <dbReference type="ChEBI" id="CHEBI:55474"/>
        <dbReference type="ChEBI" id="CHEBI:59789"/>
        <dbReference type="ChEBI" id="CHEBI:64479"/>
        <dbReference type="ChEBI" id="CHEBI:138651"/>
        <dbReference type="EC" id="2.3.1.184"/>
    </reaction>
</comment>
<dbReference type="PRINTS" id="PR01549">
    <property type="entry name" value="AUTOINDCRSYN"/>
</dbReference>
<name>A0A7W7F8T1_9SPHN</name>
<evidence type="ECO:0000313" key="8">
    <source>
        <dbReference type="Proteomes" id="UP000566324"/>
    </source>
</evidence>
<evidence type="ECO:0000256" key="5">
    <source>
        <dbReference type="PROSITE-ProRule" id="PRU00533"/>
    </source>
</evidence>
<dbReference type="GO" id="GO:0009372">
    <property type="term" value="P:quorum sensing"/>
    <property type="evidence" value="ECO:0007669"/>
    <property type="project" value="UniProtKB-UniRule"/>
</dbReference>
<dbReference type="GO" id="GO:0007165">
    <property type="term" value="P:signal transduction"/>
    <property type="evidence" value="ECO:0007669"/>
    <property type="project" value="TreeGrafter"/>
</dbReference>
<dbReference type="InterPro" id="IPR001690">
    <property type="entry name" value="Autoind_synthase"/>
</dbReference>
<sequence length="207" mass="23289">MIKFITAKTKSQHRALIDQMHQDRKRVFVDWLKWDLPVTGDKEIDQYDTDDAIYIIDVDAEGNHVASIRLLPCSVPTLMAEHFADMVQSPVPADDTAWEMTRLCANPNVKDKLAQWTGRKNITVAAIEFALMRDIKQLIFVTHSSWVPTILSVGWDIELLGLPRKDGADSIAAMRINVTPETLALIRRNWGVKESLLPAEEALSAVA</sequence>